<comment type="similarity">
    <text evidence="1">Belongs to the LysR transcriptional regulatory family.</text>
</comment>
<keyword evidence="3" id="KW-0238">DNA-binding</keyword>
<evidence type="ECO:0000256" key="2">
    <source>
        <dbReference type="ARBA" id="ARBA00023015"/>
    </source>
</evidence>
<dbReference type="Gene3D" id="1.10.10.10">
    <property type="entry name" value="Winged helix-like DNA-binding domain superfamily/Winged helix DNA-binding domain"/>
    <property type="match status" value="1"/>
</dbReference>
<evidence type="ECO:0000259" key="5">
    <source>
        <dbReference type="PROSITE" id="PS50931"/>
    </source>
</evidence>
<name>A0ABM6FDU9_9BURK</name>
<dbReference type="SUPFAM" id="SSF53850">
    <property type="entry name" value="Periplasmic binding protein-like II"/>
    <property type="match status" value="1"/>
</dbReference>
<dbReference type="InterPro" id="IPR050950">
    <property type="entry name" value="HTH-type_LysR_regulators"/>
</dbReference>
<evidence type="ECO:0000313" key="7">
    <source>
        <dbReference type="Proteomes" id="UP000177515"/>
    </source>
</evidence>
<dbReference type="PROSITE" id="PS50931">
    <property type="entry name" value="HTH_LYSR"/>
    <property type="match status" value="1"/>
</dbReference>
<organism evidence="6 7">
    <name type="scientific">Cupriavidus malaysiensis</name>
    <dbReference type="NCBI Taxonomy" id="367825"/>
    <lineage>
        <taxon>Bacteria</taxon>
        <taxon>Pseudomonadati</taxon>
        <taxon>Pseudomonadota</taxon>
        <taxon>Betaproteobacteria</taxon>
        <taxon>Burkholderiales</taxon>
        <taxon>Burkholderiaceae</taxon>
        <taxon>Cupriavidus</taxon>
    </lineage>
</organism>
<dbReference type="Pfam" id="PF00126">
    <property type="entry name" value="HTH_1"/>
    <property type="match status" value="1"/>
</dbReference>
<evidence type="ECO:0000256" key="4">
    <source>
        <dbReference type="ARBA" id="ARBA00023163"/>
    </source>
</evidence>
<keyword evidence="4" id="KW-0804">Transcription</keyword>
<dbReference type="InterPro" id="IPR005119">
    <property type="entry name" value="LysR_subst-bd"/>
</dbReference>
<dbReference type="Pfam" id="PF03466">
    <property type="entry name" value="LysR_substrate"/>
    <property type="match status" value="1"/>
</dbReference>
<dbReference type="Gene3D" id="3.40.190.10">
    <property type="entry name" value="Periplasmic binding protein-like II"/>
    <property type="match status" value="2"/>
</dbReference>
<dbReference type="PANTHER" id="PTHR30419:SF30">
    <property type="entry name" value="LYSR FAMILY TRANSCRIPTIONAL REGULATOR"/>
    <property type="match status" value="1"/>
</dbReference>
<dbReference type="PANTHER" id="PTHR30419">
    <property type="entry name" value="HTH-TYPE TRANSCRIPTIONAL REGULATOR YBHD"/>
    <property type="match status" value="1"/>
</dbReference>
<proteinExistence type="inferred from homology"/>
<evidence type="ECO:0000313" key="6">
    <source>
        <dbReference type="EMBL" id="AOZ09990.1"/>
    </source>
</evidence>
<accession>A0ABM6FDU9</accession>
<keyword evidence="2" id="KW-0805">Transcription regulation</keyword>
<dbReference type="InterPro" id="IPR036388">
    <property type="entry name" value="WH-like_DNA-bd_sf"/>
</dbReference>
<dbReference type="Proteomes" id="UP000177515">
    <property type="component" value="Chromosome 2"/>
</dbReference>
<protein>
    <recommendedName>
        <fullName evidence="5">HTH lysR-type domain-containing protein</fullName>
    </recommendedName>
</protein>
<dbReference type="EMBL" id="CP017755">
    <property type="protein sequence ID" value="AOZ09990.1"/>
    <property type="molecule type" value="Genomic_DNA"/>
</dbReference>
<gene>
    <name evidence="6" type="ORF">BKK80_30450</name>
</gene>
<feature type="domain" description="HTH lysR-type" evidence="5">
    <location>
        <begin position="3"/>
        <end position="60"/>
    </location>
</feature>
<sequence>MKFSLSQLRAFVSVAETRSFSTSATRLHVTQPTLSATIRTLEGLVEAKLFDRDTRNVAMTPVGEEFLAIAKRVLDEVERAQHDLKQFLVGGRGRVRFGALPVLFGSEVLQQAIAEFRQACPNIELEIHDLRTECSVDLLKSHRLDLALITQVAADAELEPVAIGTQTIAVLLPAAHPMAAAAAIRCADLVREPIVALNAKGPMSVYFDQLLYQADLRLQRTYRVGQLVTAAGLVRAGLGLGIMSGLSAQLMAGEDLVCRPLVDPQVARPISLVSLAGRELSPAAQRFRQILLDGYARSPIQA</sequence>
<dbReference type="PRINTS" id="PR00039">
    <property type="entry name" value="HTHLYSR"/>
</dbReference>
<dbReference type="RefSeq" id="WP_071018886.1">
    <property type="nucleotide sequence ID" value="NZ_CP017755.1"/>
</dbReference>
<keyword evidence="7" id="KW-1185">Reference proteome</keyword>
<reference evidence="6 7" key="1">
    <citation type="submission" date="2016-10" db="EMBL/GenBank/DDBJ databases">
        <title>Complete genome sequences of three Cupriavidus strains isolated from various Malaysian environments.</title>
        <authorList>
            <person name="Abdullah A.A.-A."/>
            <person name="Shafie N.A.H."/>
            <person name="Lau N.S."/>
        </authorList>
    </citation>
    <scope>NUCLEOTIDE SEQUENCE [LARGE SCALE GENOMIC DNA]</scope>
    <source>
        <strain evidence="6 7">USMAA1020</strain>
    </source>
</reference>
<evidence type="ECO:0000256" key="3">
    <source>
        <dbReference type="ARBA" id="ARBA00023125"/>
    </source>
</evidence>
<evidence type="ECO:0000256" key="1">
    <source>
        <dbReference type="ARBA" id="ARBA00009437"/>
    </source>
</evidence>
<dbReference type="InterPro" id="IPR000847">
    <property type="entry name" value="LysR_HTH_N"/>
</dbReference>
<dbReference type="InterPro" id="IPR036390">
    <property type="entry name" value="WH_DNA-bd_sf"/>
</dbReference>
<dbReference type="SUPFAM" id="SSF46785">
    <property type="entry name" value="Winged helix' DNA-binding domain"/>
    <property type="match status" value="1"/>
</dbReference>